<sequence>MKKLIVHILFLSIAFFFSRCNSSNSAKSLAYEQAVQQSDAVSSEVEMNVASVEATSSPSTTLPVDKKIIRTGSISFESNDLNKSKSHIQQIVKQKNAYIESEDANAGSSYSSISLTIRIPSTGFDGFIADLENGEDKVTSKSIQANDVTAQYVDVESRLKSKRIYLERYRKLVATAKTTKDLLEIEEQIRSLQEEIDSYESTFRVLNNQIAYSTLTIAISNQQDRITAGPSFWVNLKDAFSDSWDILAGLFFGLIRVWPILLLIVIFIIAFRKWRRRRIVLRKNRNL</sequence>
<feature type="domain" description="DUF4349" evidence="4">
    <location>
        <begin position="66"/>
        <end position="271"/>
    </location>
</feature>
<dbReference type="Pfam" id="PF14257">
    <property type="entry name" value="DUF4349"/>
    <property type="match status" value="1"/>
</dbReference>
<feature type="coiled-coil region" evidence="1">
    <location>
        <begin position="166"/>
        <end position="209"/>
    </location>
</feature>
<feature type="chain" id="PRO_5037112472" evidence="3">
    <location>
        <begin position="27"/>
        <end position="287"/>
    </location>
</feature>
<accession>A0A928YPY8</accession>
<keyword evidence="6" id="KW-1185">Reference proteome</keyword>
<feature type="signal peptide" evidence="3">
    <location>
        <begin position="1"/>
        <end position="26"/>
    </location>
</feature>
<feature type="transmembrane region" description="Helical" evidence="2">
    <location>
        <begin position="246"/>
        <end position="271"/>
    </location>
</feature>
<dbReference type="AlphaFoldDB" id="A0A928YPY8"/>
<evidence type="ECO:0000256" key="1">
    <source>
        <dbReference type="SAM" id="Coils"/>
    </source>
</evidence>
<reference evidence="5" key="1">
    <citation type="submission" date="2018-02" db="EMBL/GenBank/DDBJ databases">
        <authorList>
            <person name="Vasarhelyi B.M."/>
            <person name="Deshmukh S."/>
            <person name="Balint B."/>
            <person name="Kukolya J."/>
        </authorList>
    </citation>
    <scope>NUCLEOTIDE SEQUENCE</scope>
    <source>
        <strain evidence="5">KB22</strain>
    </source>
</reference>
<evidence type="ECO:0000256" key="3">
    <source>
        <dbReference type="SAM" id="SignalP"/>
    </source>
</evidence>
<dbReference type="Proteomes" id="UP000616201">
    <property type="component" value="Unassembled WGS sequence"/>
</dbReference>
<organism evidence="5 6">
    <name type="scientific">Sphingobacterium hungaricum</name>
    <dbReference type="NCBI Taxonomy" id="2082723"/>
    <lineage>
        <taxon>Bacteria</taxon>
        <taxon>Pseudomonadati</taxon>
        <taxon>Bacteroidota</taxon>
        <taxon>Sphingobacteriia</taxon>
        <taxon>Sphingobacteriales</taxon>
        <taxon>Sphingobacteriaceae</taxon>
        <taxon>Sphingobacterium</taxon>
    </lineage>
</organism>
<dbReference type="EMBL" id="PRDK01000003">
    <property type="protein sequence ID" value="MBE8713052.1"/>
    <property type="molecule type" value="Genomic_DNA"/>
</dbReference>
<evidence type="ECO:0000259" key="4">
    <source>
        <dbReference type="Pfam" id="PF14257"/>
    </source>
</evidence>
<evidence type="ECO:0000313" key="5">
    <source>
        <dbReference type="EMBL" id="MBE8713052.1"/>
    </source>
</evidence>
<keyword evidence="2" id="KW-1133">Transmembrane helix</keyword>
<comment type="caution">
    <text evidence="5">The sequence shown here is derived from an EMBL/GenBank/DDBJ whole genome shotgun (WGS) entry which is preliminary data.</text>
</comment>
<keyword evidence="1" id="KW-0175">Coiled coil</keyword>
<evidence type="ECO:0000313" key="6">
    <source>
        <dbReference type="Proteomes" id="UP000616201"/>
    </source>
</evidence>
<keyword evidence="3" id="KW-0732">Signal</keyword>
<evidence type="ECO:0000256" key="2">
    <source>
        <dbReference type="SAM" id="Phobius"/>
    </source>
</evidence>
<keyword evidence="2" id="KW-0472">Membrane</keyword>
<dbReference type="RefSeq" id="WP_196935682.1">
    <property type="nucleotide sequence ID" value="NZ_MU158698.1"/>
</dbReference>
<proteinExistence type="predicted"/>
<name>A0A928YPY8_9SPHI</name>
<protein>
    <submittedName>
        <fullName evidence="5">DUF4349 domain-containing protein</fullName>
    </submittedName>
</protein>
<dbReference type="InterPro" id="IPR025645">
    <property type="entry name" value="DUF4349"/>
</dbReference>
<keyword evidence="2" id="KW-0812">Transmembrane</keyword>
<dbReference type="Gene3D" id="1.10.287.1490">
    <property type="match status" value="1"/>
</dbReference>
<gene>
    <name evidence="5" type="ORF">C4F49_05115</name>
</gene>